<protein>
    <submittedName>
        <fullName evidence="2">GAP family protein</fullName>
    </submittedName>
</protein>
<feature type="transmembrane region" description="Helical" evidence="1">
    <location>
        <begin position="201"/>
        <end position="221"/>
    </location>
</feature>
<dbReference type="Proteomes" id="UP000292881">
    <property type="component" value="Unassembled WGS sequence"/>
</dbReference>
<gene>
    <name evidence="2" type="ORF">ESO86_09090</name>
</gene>
<dbReference type="RefSeq" id="WP_129234605.1">
    <property type="nucleotide sequence ID" value="NZ_SDPL01000152.1"/>
</dbReference>
<dbReference type="EMBL" id="SDPL01000152">
    <property type="protein sequence ID" value="RXZ47153.1"/>
    <property type="molecule type" value="Genomic_DNA"/>
</dbReference>
<dbReference type="InterPro" id="IPR021315">
    <property type="entry name" value="Gap/Sap"/>
</dbReference>
<name>A0A4V1QS49_9MICO</name>
<feature type="transmembrane region" description="Helical" evidence="1">
    <location>
        <begin position="42"/>
        <end position="62"/>
    </location>
</feature>
<keyword evidence="1" id="KW-0472">Membrane</keyword>
<comment type="caution">
    <text evidence="2">The sequence shown here is derived from an EMBL/GenBank/DDBJ whole genome shotgun (WGS) entry which is preliminary data.</text>
</comment>
<keyword evidence="3" id="KW-1185">Reference proteome</keyword>
<dbReference type="AlphaFoldDB" id="A0A4V1QS49"/>
<evidence type="ECO:0000256" key="1">
    <source>
        <dbReference type="SAM" id="Phobius"/>
    </source>
</evidence>
<reference evidence="2 3" key="1">
    <citation type="submission" date="2019-01" db="EMBL/GenBank/DDBJ databases">
        <authorList>
            <person name="Li J."/>
        </authorList>
    </citation>
    <scope>NUCLEOTIDE SEQUENCE [LARGE SCALE GENOMIC DNA]</scope>
    <source>
        <strain evidence="2 3">CGMCC 4.7180</strain>
    </source>
</reference>
<keyword evidence="1" id="KW-1133">Transmembrane helix</keyword>
<dbReference type="Pfam" id="PF11139">
    <property type="entry name" value="SfLAP"/>
    <property type="match status" value="1"/>
</dbReference>
<organism evidence="2 3">
    <name type="scientific">Agromyces binzhouensis</name>
    <dbReference type="NCBI Taxonomy" id="1817495"/>
    <lineage>
        <taxon>Bacteria</taxon>
        <taxon>Bacillati</taxon>
        <taxon>Actinomycetota</taxon>
        <taxon>Actinomycetes</taxon>
        <taxon>Micrococcales</taxon>
        <taxon>Microbacteriaceae</taxon>
        <taxon>Agromyces</taxon>
    </lineage>
</organism>
<dbReference type="OrthoDB" id="4753036at2"/>
<accession>A0A4V1QS49</accession>
<feature type="transmembrane region" description="Helical" evidence="1">
    <location>
        <begin position="74"/>
        <end position="91"/>
    </location>
</feature>
<keyword evidence="1" id="KW-0812">Transmembrane</keyword>
<feature type="transmembrane region" description="Helical" evidence="1">
    <location>
        <begin position="12"/>
        <end position="30"/>
    </location>
</feature>
<proteinExistence type="predicted"/>
<evidence type="ECO:0000313" key="3">
    <source>
        <dbReference type="Proteomes" id="UP000292881"/>
    </source>
</evidence>
<sequence length="223" mass="22395">MGSAIGDILPLAVGIAISPIPIIAAILMLLSPRARSTSVGFLGGWVLGIAVAATAFTLLSAVLPQGDADDPKPITAVMQLVLGAGLLFLALRQWRGRPAPGVEPPLPKWMAGIDAMTAGRALGLGFLLAAVNPKNLLLGAGAGLAIGSAALGAGPSAVVLLVFTLIAAASVAVPVIAYLAASERMAAPLERLRGWLVHNNATVMAVLLLVIGVVLIGKGVGNF</sequence>
<feature type="transmembrane region" description="Helical" evidence="1">
    <location>
        <begin position="160"/>
        <end position="181"/>
    </location>
</feature>
<evidence type="ECO:0000313" key="2">
    <source>
        <dbReference type="EMBL" id="RXZ47153.1"/>
    </source>
</evidence>